<organism evidence="1 2">
    <name type="scientific">Ambispora leptoticha</name>
    <dbReference type="NCBI Taxonomy" id="144679"/>
    <lineage>
        <taxon>Eukaryota</taxon>
        <taxon>Fungi</taxon>
        <taxon>Fungi incertae sedis</taxon>
        <taxon>Mucoromycota</taxon>
        <taxon>Glomeromycotina</taxon>
        <taxon>Glomeromycetes</taxon>
        <taxon>Archaeosporales</taxon>
        <taxon>Ambisporaceae</taxon>
        <taxon>Ambispora</taxon>
    </lineage>
</organism>
<sequence>MSFIIPVRNTPILNQLLLSSWLPFEFQSSHSLTQFWPFLCQYSGLL</sequence>
<keyword evidence="2" id="KW-1185">Reference proteome</keyword>
<dbReference type="EMBL" id="CAJVPS010000577">
    <property type="protein sequence ID" value="CAG8495934.1"/>
    <property type="molecule type" value="Genomic_DNA"/>
</dbReference>
<comment type="caution">
    <text evidence="1">The sequence shown here is derived from an EMBL/GenBank/DDBJ whole genome shotgun (WGS) entry which is preliminary data.</text>
</comment>
<reference evidence="1" key="1">
    <citation type="submission" date="2021-06" db="EMBL/GenBank/DDBJ databases">
        <authorList>
            <person name="Kallberg Y."/>
            <person name="Tangrot J."/>
            <person name="Rosling A."/>
        </authorList>
    </citation>
    <scope>NUCLEOTIDE SEQUENCE</scope>
    <source>
        <strain evidence="1">FL130A</strain>
    </source>
</reference>
<evidence type="ECO:0000313" key="2">
    <source>
        <dbReference type="Proteomes" id="UP000789508"/>
    </source>
</evidence>
<accession>A0A9N9EWG2</accession>
<evidence type="ECO:0000313" key="1">
    <source>
        <dbReference type="EMBL" id="CAG8495934.1"/>
    </source>
</evidence>
<proteinExistence type="predicted"/>
<dbReference type="AlphaFoldDB" id="A0A9N9EWG2"/>
<dbReference type="Proteomes" id="UP000789508">
    <property type="component" value="Unassembled WGS sequence"/>
</dbReference>
<gene>
    <name evidence="1" type="ORF">ALEPTO_LOCUS3229</name>
</gene>
<protein>
    <submittedName>
        <fullName evidence="1">14026_t:CDS:1</fullName>
    </submittedName>
</protein>
<name>A0A9N9EWG2_9GLOM</name>